<evidence type="ECO:0000313" key="2">
    <source>
        <dbReference type="EMBL" id="CAI9597588.1"/>
    </source>
</evidence>
<dbReference type="EMBL" id="CATNWA010017049">
    <property type="protein sequence ID" value="CAI9597588.1"/>
    <property type="molecule type" value="Genomic_DNA"/>
</dbReference>
<protein>
    <submittedName>
        <fullName evidence="2">Uncharacterized protein</fullName>
    </submittedName>
</protein>
<proteinExistence type="predicted"/>
<comment type="caution">
    <text evidence="2">The sequence shown here is derived from an EMBL/GenBank/DDBJ whole genome shotgun (WGS) entry which is preliminary data.</text>
</comment>
<organism evidence="2 3">
    <name type="scientific">Staurois parvus</name>
    <dbReference type="NCBI Taxonomy" id="386267"/>
    <lineage>
        <taxon>Eukaryota</taxon>
        <taxon>Metazoa</taxon>
        <taxon>Chordata</taxon>
        <taxon>Craniata</taxon>
        <taxon>Vertebrata</taxon>
        <taxon>Euteleostomi</taxon>
        <taxon>Amphibia</taxon>
        <taxon>Batrachia</taxon>
        <taxon>Anura</taxon>
        <taxon>Neobatrachia</taxon>
        <taxon>Ranoidea</taxon>
        <taxon>Ranidae</taxon>
        <taxon>Staurois</taxon>
    </lineage>
</organism>
<evidence type="ECO:0000313" key="3">
    <source>
        <dbReference type="Proteomes" id="UP001162483"/>
    </source>
</evidence>
<reference evidence="2" key="1">
    <citation type="submission" date="2023-05" db="EMBL/GenBank/DDBJ databases">
        <authorList>
            <person name="Stuckert A."/>
        </authorList>
    </citation>
    <scope>NUCLEOTIDE SEQUENCE</scope>
</reference>
<name>A0ABN9FQC3_9NEOB</name>
<dbReference type="Proteomes" id="UP001162483">
    <property type="component" value="Unassembled WGS sequence"/>
</dbReference>
<accession>A0ABN9FQC3</accession>
<evidence type="ECO:0000256" key="1">
    <source>
        <dbReference type="SAM" id="MobiDB-lite"/>
    </source>
</evidence>
<sequence>MRGEILERQAQMMERLRSKPHCEAEFRFPASSAPPLREQVQERSSLLR</sequence>
<keyword evidence="3" id="KW-1185">Reference proteome</keyword>
<gene>
    <name evidence="2" type="ORF">SPARVUS_LOCUS12274006</name>
</gene>
<feature type="region of interest" description="Disordered" evidence="1">
    <location>
        <begin position="27"/>
        <end position="48"/>
    </location>
</feature>